<dbReference type="GO" id="GO:0042274">
    <property type="term" value="P:ribosomal small subunit biogenesis"/>
    <property type="evidence" value="ECO:0007669"/>
    <property type="project" value="InterPro"/>
</dbReference>
<dbReference type="Pfam" id="PF06974">
    <property type="entry name" value="WS_DGAT_C"/>
    <property type="match status" value="1"/>
</dbReference>
<dbReference type="InterPro" id="IPR009721">
    <property type="entry name" value="O-acyltransferase_WSD1_C"/>
</dbReference>
<dbReference type="EMBL" id="CP119951">
    <property type="protein sequence ID" value="WFC93989.1"/>
    <property type="molecule type" value="Genomic_DNA"/>
</dbReference>
<feature type="region of interest" description="Disordered" evidence="5">
    <location>
        <begin position="20"/>
        <end position="66"/>
    </location>
</feature>
<feature type="region of interest" description="Disordered" evidence="5">
    <location>
        <begin position="995"/>
        <end position="1026"/>
    </location>
</feature>
<feature type="region of interest" description="Disordered" evidence="5">
    <location>
        <begin position="263"/>
        <end position="348"/>
    </location>
</feature>
<feature type="region of interest" description="Disordered" evidence="5">
    <location>
        <begin position="899"/>
        <end position="918"/>
    </location>
</feature>
<dbReference type="GO" id="GO:0030688">
    <property type="term" value="C:preribosome, small subunit precursor"/>
    <property type="evidence" value="ECO:0007669"/>
    <property type="project" value="TreeGrafter"/>
</dbReference>
<evidence type="ECO:0000259" key="6">
    <source>
        <dbReference type="Pfam" id="PF03007"/>
    </source>
</evidence>
<feature type="compositionally biased region" description="Basic and acidic residues" evidence="5">
    <location>
        <begin position="211"/>
        <end position="224"/>
    </location>
</feature>
<feature type="compositionally biased region" description="Basic residues" evidence="5">
    <location>
        <begin position="770"/>
        <end position="783"/>
    </location>
</feature>
<gene>
    <name evidence="8" type="ORF">MBRA1_000616</name>
</gene>
<dbReference type="PANTHER" id="PTHR21531">
    <property type="entry name" value="LOW-TEMPERATURE VIABILITY PROTEIN LTV1-RELATED"/>
    <property type="match status" value="1"/>
</dbReference>
<dbReference type="InterPro" id="IPR007307">
    <property type="entry name" value="Ltv1"/>
</dbReference>
<feature type="domain" description="O-acyltransferase WSD1 C-terminal" evidence="7">
    <location>
        <begin position="1296"/>
        <end position="1428"/>
    </location>
</feature>
<proteinExistence type="inferred from homology"/>
<evidence type="ECO:0000256" key="2">
    <source>
        <dbReference type="ARBA" id="ARBA00024360"/>
    </source>
</evidence>
<feature type="compositionally biased region" description="Basic and acidic residues" evidence="5">
    <location>
        <begin position="724"/>
        <end position="737"/>
    </location>
</feature>
<comment type="similarity">
    <text evidence="2">In the N-terminal section; belongs to the long-chain O-acyltransferase family.</text>
</comment>
<feature type="compositionally biased region" description="Basic and acidic residues" evidence="5">
    <location>
        <begin position="600"/>
        <end position="621"/>
    </location>
</feature>
<evidence type="ECO:0000256" key="4">
    <source>
        <dbReference type="ARBA" id="ARBA00047604"/>
    </source>
</evidence>
<dbReference type="EC" id="2.3.1.75" evidence="3"/>
<evidence type="ECO:0000313" key="9">
    <source>
        <dbReference type="Proteomes" id="UP001216638"/>
    </source>
</evidence>
<feature type="compositionally biased region" description="Basic and acidic residues" evidence="5">
    <location>
        <begin position="47"/>
        <end position="58"/>
    </location>
</feature>
<keyword evidence="9" id="KW-1185">Reference proteome</keyword>
<dbReference type="PANTHER" id="PTHR21531:SF0">
    <property type="entry name" value="PROTEIN LTV1 HOMOLOG"/>
    <property type="match status" value="1"/>
</dbReference>
<feature type="region of interest" description="Disordered" evidence="5">
    <location>
        <begin position="550"/>
        <end position="873"/>
    </location>
</feature>
<dbReference type="GO" id="GO:0000056">
    <property type="term" value="P:ribosomal small subunit export from nucleus"/>
    <property type="evidence" value="ECO:0007669"/>
    <property type="project" value="TreeGrafter"/>
</dbReference>
<feature type="compositionally biased region" description="Basic and acidic residues" evidence="5">
    <location>
        <begin position="835"/>
        <end position="852"/>
    </location>
</feature>
<feature type="region of interest" description="Disordered" evidence="5">
    <location>
        <begin position="505"/>
        <end position="524"/>
    </location>
</feature>
<dbReference type="GO" id="GO:0005829">
    <property type="term" value="C:cytosol"/>
    <property type="evidence" value="ECO:0007669"/>
    <property type="project" value="TreeGrafter"/>
</dbReference>
<dbReference type="Proteomes" id="UP001216638">
    <property type="component" value="Chromosome 1"/>
</dbReference>
<sequence length="1440" mass="161873">MPPKSKWRQPDAVHFQVVHRSMRDADPEAGPHVLKPYHPANQQKGKSRADLVRDDPSLESKAGSARSNVGEAALYGVYYDDTEYDYMQHLRPINDGENIRRGGAEEEDDTDAIWVPSAVQPKDRAKSFALKEDDGKADAGPSLMLPASAFASKELPLEYSGENVDPSLQGLQPDMDPHLRQTLEALDDEEFVDDGIDDDFFDGLIQGGQWDGKRTEQDAWRDEAPEGDSIWLDPVQRALQEQREAEEHGKELSLEARVALFKHQQKQKQEGIVSDDSDSGTETAEARDAVGQLPSRAAMPRTVRAPGSVSSTGSALGKSGRPGALARRAASTRAESVGGGSTVWSMSSSSMFRNTGLTDLDDRFDRVLRKYGVETGDEALDQLAEASEEEEEVDYNNVEQLTREDFENIMDEFLDKHEVVAGKMRPTLGTRDTTANEKLEMIRKGLGEVRLTSNDEEVGTPASENPFLNPEIIGANREKWDVETIQTTKTNLENHPRTITAAESVAPSATHIPSTIGDGGARTLGTGDVRIPKIRIHPRTGMPQVVGYTVAQKDRNMREQVTSAESKETTTEESSAASDDEAATDSADIASVPVPPHKRDRNESMDERRARKAAVKLEKQTRRANKAATKQAFADERKRQLHAAQRQPTRAEDLLTASMSYEPEVRRSSHRARTSLGAAYEKAGTHAPHRHSRASSRAGHSAIDDEDNLKETVPRRTHSRRASRRDWERRERERLAQEFDNPEMINGPSETRRRERSQRASQRSRELRHSQHRQHGSQVRRMRPNSYLGAARAADDRERRRASRRSSRGDMFVDAQEDLGSDERRRSRPSSRQVRSGDRAESGQREQRERSSRASLRQSKMMGAGGTTFGAAELTDRVDVPPASANQGDDAQDDVALAARDPPRSSRKRNLAPVPGGQVNTVPQGRLFSFTGMDNLALLMEDDTYQPVCFSIYMFRTTLDYRTVREFFEVLLQLYPKYRYVVDFRPYSAKSRDKVKRKEQLRRANATEEEKEALRHEEQSGHKPFNHGPRTWYSKSLKAGSWMRPAQWRIDDDFHVSENINVMSCGGNGDDAQLYRIAGRFLSRHFDFNKPVWEALLVQGLNTSEGAKSALMIKIHHCFSDGQGMIQSYHAALTAMHKGMGIKEVQQWVDIAKSKEKAGKDIIKPSFGGTVSHTLHTVRELYFRKRKSFVYKHPRTPRSTQRLYCHSDGISMDRIKKIREAFSTGPRRLTLNDVAIAILGRALRTAAEELFPNNGDKRAAIFVPISRRPPGNWELFNFTTGAIAWIEYPDPRATSVEEQLAHVQKQMVRMKKSYLPTIWFKTFDAFCKHRAFYLPNHPGWHQFFYRAFSEYHVATNVPGPTQPVAFGKHEAYSYHVLPPSSPGKATMAIGMISYASDFSLAVSCDDVPEFRNVPETLCRAFEQAAEAMSEAAERKSSTST</sequence>
<comment type="similarity">
    <text evidence="1">Belongs to the LTV1 family.</text>
</comment>
<dbReference type="InterPro" id="IPR004255">
    <property type="entry name" value="O-acyltransferase_WSD1_N"/>
</dbReference>
<dbReference type="GO" id="GO:0045017">
    <property type="term" value="P:glycerolipid biosynthetic process"/>
    <property type="evidence" value="ECO:0007669"/>
    <property type="project" value="InterPro"/>
</dbReference>
<evidence type="ECO:0000313" key="8">
    <source>
        <dbReference type="EMBL" id="WFC93989.1"/>
    </source>
</evidence>
<feature type="compositionally biased region" description="Basic and acidic residues" evidence="5">
    <location>
        <begin position="995"/>
        <end position="1021"/>
    </location>
</feature>
<feature type="region of interest" description="Disordered" evidence="5">
    <location>
        <begin position="203"/>
        <end position="229"/>
    </location>
</feature>
<dbReference type="GO" id="GO:0047196">
    <property type="term" value="F:long-chain-alcohol O-fatty-acyltransferase activity"/>
    <property type="evidence" value="ECO:0007669"/>
    <property type="project" value="UniProtKB-EC"/>
</dbReference>
<protein>
    <recommendedName>
        <fullName evidence="3">long-chain-alcohol O-fatty-acyltransferase</fullName>
        <ecNumber evidence="3">2.3.1.75</ecNumber>
    </recommendedName>
</protein>
<feature type="domain" description="O-acyltransferase WSD1-like N-terminal" evidence="6">
    <location>
        <begin position="1044"/>
        <end position="1147"/>
    </location>
</feature>
<organism evidence="8 9">
    <name type="scientific">Malassezia brasiliensis</name>
    <dbReference type="NCBI Taxonomy" id="1821822"/>
    <lineage>
        <taxon>Eukaryota</taxon>
        <taxon>Fungi</taxon>
        <taxon>Dikarya</taxon>
        <taxon>Basidiomycota</taxon>
        <taxon>Ustilaginomycotina</taxon>
        <taxon>Malasseziomycetes</taxon>
        <taxon>Malasseziales</taxon>
        <taxon>Malasseziaceae</taxon>
        <taxon>Malassezia</taxon>
    </lineage>
</organism>
<dbReference type="Pfam" id="PF04180">
    <property type="entry name" value="LTV"/>
    <property type="match status" value="1"/>
</dbReference>
<dbReference type="GO" id="GO:0005634">
    <property type="term" value="C:nucleus"/>
    <property type="evidence" value="ECO:0007669"/>
    <property type="project" value="TreeGrafter"/>
</dbReference>
<evidence type="ECO:0000256" key="1">
    <source>
        <dbReference type="ARBA" id="ARBA00009078"/>
    </source>
</evidence>
<comment type="catalytic activity">
    <reaction evidence="4">
        <text>a long chain fatty alcohol + a fatty acyl-CoA = a long-chain alcohol wax ester + CoA</text>
        <dbReference type="Rhea" id="RHEA:38443"/>
        <dbReference type="ChEBI" id="CHEBI:17135"/>
        <dbReference type="ChEBI" id="CHEBI:57287"/>
        <dbReference type="ChEBI" id="CHEBI:77636"/>
        <dbReference type="ChEBI" id="CHEBI:235323"/>
        <dbReference type="EC" id="2.3.1.75"/>
    </reaction>
</comment>
<dbReference type="GO" id="GO:0004144">
    <property type="term" value="F:diacylglycerol O-acyltransferase activity"/>
    <property type="evidence" value="ECO:0007669"/>
    <property type="project" value="InterPro"/>
</dbReference>
<evidence type="ECO:0000256" key="3">
    <source>
        <dbReference type="ARBA" id="ARBA00024388"/>
    </source>
</evidence>
<evidence type="ECO:0000259" key="7">
    <source>
        <dbReference type="Pfam" id="PF06974"/>
    </source>
</evidence>
<dbReference type="Pfam" id="PF03007">
    <property type="entry name" value="WS_DGAT_cat"/>
    <property type="match status" value="1"/>
</dbReference>
<reference evidence="8" key="1">
    <citation type="submission" date="2023-03" db="EMBL/GenBank/DDBJ databases">
        <title>Mating type loci evolution in Malassezia.</title>
        <authorList>
            <person name="Coelho M.A."/>
        </authorList>
    </citation>
    <scope>NUCLEOTIDE SEQUENCE</scope>
    <source>
        <strain evidence="8">CBS 14135</strain>
    </source>
</reference>
<evidence type="ECO:0000256" key="5">
    <source>
        <dbReference type="SAM" id="MobiDB-lite"/>
    </source>
</evidence>
<name>A0AAF0IMF5_9BASI</name>
<accession>A0AAF0IMF5</accession>